<evidence type="ECO:0000256" key="2">
    <source>
        <dbReference type="ARBA" id="ARBA00006403"/>
    </source>
</evidence>
<evidence type="ECO:0000256" key="1">
    <source>
        <dbReference type="ARBA" id="ARBA00004123"/>
    </source>
</evidence>
<dbReference type="Gene3D" id="1.10.10.10">
    <property type="entry name" value="Winged helix-like DNA-binding domain superfamily/Winged helix DNA-binding domain"/>
    <property type="match status" value="1"/>
</dbReference>
<organism evidence="7 8">
    <name type="scientific">Tachysurus vachellii</name>
    <name type="common">Darkbarbel catfish</name>
    <name type="synonym">Pelteobagrus vachellii</name>
    <dbReference type="NCBI Taxonomy" id="175792"/>
    <lineage>
        <taxon>Eukaryota</taxon>
        <taxon>Metazoa</taxon>
        <taxon>Chordata</taxon>
        <taxon>Craniata</taxon>
        <taxon>Vertebrata</taxon>
        <taxon>Euteleostomi</taxon>
        <taxon>Actinopterygii</taxon>
        <taxon>Neopterygii</taxon>
        <taxon>Teleostei</taxon>
        <taxon>Ostariophysi</taxon>
        <taxon>Siluriformes</taxon>
        <taxon>Bagridae</taxon>
        <taxon>Tachysurus</taxon>
    </lineage>
</organism>
<comment type="similarity">
    <text evidence="2 5">Belongs to the HSF family.</text>
</comment>
<gene>
    <name evidence="7" type="ORF">Q7C36_017461</name>
</gene>
<dbReference type="SUPFAM" id="SSF46785">
    <property type="entry name" value="Winged helix' DNA-binding domain"/>
    <property type="match status" value="1"/>
</dbReference>
<feature type="domain" description="HSF-type DNA-binding" evidence="6">
    <location>
        <begin position="56"/>
        <end position="164"/>
    </location>
</feature>
<comment type="subcellular location">
    <subcellularLocation>
        <location evidence="1">Nucleus</location>
    </subcellularLocation>
</comment>
<proteinExistence type="inferred from homology"/>
<dbReference type="GO" id="GO:0043565">
    <property type="term" value="F:sequence-specific DNA binding"/>
    <property type="evidence" value="ECO:0007669"/>
    <property type="project" value="InterPro"/>
</dbReference>
<accession>A0AA88M3C6</accession>
<keyword evidence="8" id="KW-1185">Reference proteome</keyword>
<dbReference type="SMART" id="SM00415">
    <property type="entry name" value="HSF"/>
    <property type="match status" value="1"/>
</dbReference>
<evidence type="ECO:0000256" key="4">
    <source>
        <dbReference type="ARBA" id="ARBA00023242"/>
    </source>
</evidence>
<dbReference type="Proteomes" id="UP001187315">
    <property type="component" value="Unassembled WGS sequence"/>
</dbReference>
<comment type="caution">
    <text evidence="7">The sequence shown here is derived from an EMBL/GenBank/DDBJ whole genome shotgun (WGS) entry which is preliminary data.</text>
</comment>
<reference evidence="7" key="1">
    <citation type="submission" date="2023-08" db="EMBL/GenBank/DDBJ databases">
        <title>Pelteobagrus vachellii genome.</title>
        <authorList>
            <person name="Liu H."/>
        </authorList>
    </citation>
    <scope>NUCLEOTIDE SEQUENCE</scope>
    <source>
        <strain evidence="7">PRFRI_2022a</strain>
        <tissue evidence="7">Muscle</tissue>
    </source>
</reference>
<evidence type="ECO:0000313" key="8">
    <source>
        <dbReference type="Proteomes" id="UP001187315"/>
    </source>
</evidence>
<dbReference type="GO" id="GO:0005634">
    <property type="term" value="C:nucleus"/>
    <property type="evidence" value="ECO:0007669"/>
    <property type="project" value="UniProtKB-SubCell"/>
</dbReference>
<dbReference type="GO" id="GO:0003700">
    <property type="term" value="F:DNA-binding transcription factor activity"/>
    <property type="evidence" value="ECO:0007669"/>
    <property type="project" value="InterPro"/>
</dbReference>
<keyword evidence="3" id="KW-0238">DNA-binding</keyword>
<evidence type="ECO:0000256" key="3">
    <source>
        <dbReference type="ARBA" id="ARBA00023125"/>
    </source>
</evidence>
<protein>
    <recommendedName>
        <fullName evidence="6">HSF-type DNA-binding domain-containing protein</fullName>
    </recommendedName>
</protein>
<evidence type="ECO:0000256" key="5">
    <source>
        <dbReference type="RuleBase" id="RU004020"/>
    </source>
</evidence>
<dbReference type="PANTHER" id="PTHR10015">
    <property type="entry name" value="HEAT SHOCK TRANSCRIPTION FACTOR"/>
    <property type="match status" value="1"/>
</dbReference>
<name>A0AA88M3C6_TACVA</name>
<sequence>MVPKGLWTDKRSVHSKKKVSPLMLASCKGGNEESLEELEISAEMDDNEVLLSIGINPTMFPSKLWHLVNDPQISSIYWDESGEGILICKKTFKAEVLFTANKKMKKYFKTTDFISFLRQLNLYGFKKVYPDYEISMMQVGKIHHFYNPNFKRDNPELMVNLTRLTPSNKAKLAAGLEVSKQPGRLKNSAVVGTVEHQETHHRYSQRVKRSDTTTKTFQAFVTGHDESSSEFSRFRMAFPWAYPSSPMQQGSHCEVSDEYQCCIPPGSLDLNMPCSQQEVAAYTRCGYYPDYSFSHLQYTDQNPNWQAGVAPDPWKSYMNLCAVFKVEDEVQDYSLSHLQYTDQKPTWQESVAPDPRKSYMNLETVIVVEDKVQDSSVSHLHCTGQAQNWQSADAPDPRKSHMNLGTVFRVEDEMEIAAFITELSNEKSPGIADNCQS</sequence>
<dbReference type="InterPro" id="IPR000232">
    <property type="entry name" value="HSF_DNA-bd"/>
</dbReference>
<keyword evidence="4" id="KW-0539">Nucleus</keyword>
<dbReference type="EMBL" id="JAVHJS010000018">
    <property type="protein sequence ID" value="KAK2829471.1"/>
    <property type="molecule type" value="Genomic_DNA"/>
</dbReference>
<dbReference type="InterPro" id="IPR036390">
    <property type="entry name" value="WH_DNA-bd_sf"/>
</dbReference>
<evidence type="ECO:0000313" key="7">
    <source>
        <dbReference type="EMBL" id="KAK2829471.1"/>
    </source>
</evidence>
<dbReference type="Pfam" id="PF00447">
    <property type="entry name" value="HSF_DNA-bind"/>
    <property type="match status" value="1"/>
</dbReference>
<dbReference type="PANTHER" id="PTHR10015:SF278">
    <property type="entry name" value="HEAT SHOCK FACTOR PROTEIN 5"/>
    <property type="match status" value="1"/>
</dbReference>
<dbReference type="AlphaFoldDB" id="A0AA88M3C6"/>
<dbReference type="InterPro" id="IPR036388">
    <property type="entry name" value="WH-like_DNA-bd_sf"/>
</dbReference>
<evidence type="ECO:0000259" key="6">
    <source>
        <dbReference type="SMART" id="SM00415"/>
    </source>
</evidence>